<protein>
    <recommendedName>
        <fullName evidence="7 8">Phospho-N-acetylmuramoyl-pentapeptide-transferase</fullName>
        <ecNumber evidence="7 8">2.7.8.13</ecNumber>
    </recommendedName>
    <alternativeName>
        <fullName evidence="7">UDP-MurNAc-pentapeptide phosphotransferase</fullName>
    </alternativeName>
</protein>
<feature type="transmembrane region" description="Helical" evidence="7">
    <location>
        <begin position="208"/>
        <end position="227"/>
    </location>
</feature>
<keyword evidence="7" id="KW-0573">Peptidoglycan synthesis</keyword>
<evidence type="ECO:0000313" key="11">
    <source>
        <dbReference type="Proteomes" id="UP000178606"/>
    </source>
</evidence>
<evidence type="ECO:0000256" key="8">
    <source>
        <dbReference type="NCBIfam" id="TIGR00445"/>
    </source>
</evidence>
<dbReference type="GO" id="GO:0046872">
    <property type="term" value="F:metal ion binding"/>
    <property type="evidence" value="ECO:0007669"/>
    <property type="project" value="UniProtKB-KW"/>
</dbReference>
<dbReference type="EMBL" id="MFKF01000319">
    <property type="protein sequence ID" value="OGG46403.1"/>
    <property type="molecule type" value="Genomic_DNA"/>
</dbReference>
<comment type="function">
    <text evidence="7">Catalyzes the initial step of the lipid cycle reactions in the biosynthesis of the cell wall peptidoglycan: transfers peptidoglycan precursor phospho-MurNAc-pentapeptide from UDP-MurNAc-pentapeptide onto the lipid carrier undecaprenyl phosphate, yielding undecaprenyl-pyrophosphoryl-MurNAc-pentapeptide, known as lipid I.</text>
</comment>
<comment type="catalytic activity">
    <reaction evidence="7">
        <text>UDP-N-acetyl-alpha-D-muramoyl-L-alanyl-gamma-D-glutamyl-meso-2,6-diaminopimeloyl-D-alanyl-D-alanine + di-trans,octa-cis-undecaprenyl phosphate = di-trans,octa-cis-undecaprenyl diphospho-N-acetyl-alpha-D-muramoyl-L-alanyl-D-glutamyl-meso-2,6-diaminopimeloyl-D-alanyl-D-alanine + UMP</text>
        <dbReference type="Rhea" id="RHEA:28386"/>
        <dbReference type="ChEBI" id="CHEBI:57865"/>
        <dbReference type="ChEBI" id="CHEBI:60392"/>
        <dbReference type="ChEBI" id="CHEBI:61386"/>
        <dbReference type="ChEBI" id="CHEBI:61387"/>
        <dbReference type="EC" id="2.7.8.13"/>
    </reaction>
</comment>
<dbReference type="InterPro" id="IPR000715">
    <property type="entry name" value="Glycosyl_transferase_4"/>
</dbReference>
<evidence type="ECO:0000256" key="7">
    <source>
        <dbReference type="HAMAP-Rule" id="MF_00038"/>
    </source>
</evidence>
<evidence type="ECO:0000256" key="2">
    <source>
        <dbReference type="ARBA" id="ARBA00005583"/>
    </source>
</evidence>
<feature type="transmembrane region" description="Helical" evidence="7">
    <location>
        <begin position="347"/>
        <end position="366"/>
    </location>
</feature>
<evidence type="ECO:0000256" key="3">
    <source>
        <dbReference type="ARBA" id="ARBA00022679"/>
    </source>
</evidence>
<dbReference type="CDD" id="cd06852">
    <property type="entry name" value="GT_MraY"/>
    <property type="match status" value="1"/>
</dbReference>
<dbReference type="PROSITE" id="PS01348">
    <property type="entry name" value="MRAY_2"/>
    <property type="match status" value="1"/>
</dbReference>
<feature type="binding site" evidence="9">
    <location>
        <position position="200"/>
    </location>
    <ligand>
        <name>Mg(2+)</name>
        <dbReference type="ChEBI" id="CHEBI:18420"/>
    </ligand>
</feature>
<dbReference type="InterPro" id="IPR003524">
    <property type="entry name" value="PNAcMuramoyl-5peptid_Trfase"/>
</dbReference>
<dbReference type="Pfam" id="PF00953">
    <property type="entry name" value="Glycos_transf_4"/>
    <property type="match status" value="1"/>
</dbReference>
<reference evidence="10 11" key="1">
    <citation type="journal article" date="2016" name="Nat. Commun.">
        <title>Thousands of microbial genomes shed light on interconnected biogeochemical processes in an aquifer system.</title>
        <authorList>
            <person name="Anantharaman K."/>
            <person name="Brown C.T."/>
            <person name="Hug L.A."/>
            <person name="Sharon I."/>
            <person name="Castelle C.J."/>
            <person name="Probst A.J."/>
            <person name="Thomas B.C."/>
            <person name="Singh A."/>
            <person name="Wilkins M.J."/>
            <person name="Karaoz U."/>
            <person name="Brodie E.L."/>
            <person name="Williams K.H."/>
            <person name="Hubbard S.S."/>
            <person name="Banfield J.F."/>
        </authorList>
    </citation>
    <scope>NUCLEOTIDE SEQUENCE [LARGE SCALE GENOMIC DNA]</scope>
    <source>
        <strain evidence="11">RIFCSPLOWO2_12_FULL_64_10</strain>
    </source>
</reference>
<keyword evidence="7 9" id="KW-0479">Metal-binding</keyword>
<dbReference type="GO" id="GO:0051301">
    <property type="term" value="P:cell division"/>
    <property type="evidence" value="ECO:0007669"/>
    <property type="project" value="UniProtKB-KW"/>
</dbReference>
<gene>
    <name evidence="7" type="primary">mraY</name>
    <name evidence="10" type="ORF">A3F84_19575</name>
</gene>
<feature type="transmembrane region" description="Helical" evidence="7">
    <location>
        <begin position="247"/>
        <end position="264"/>
    </location>
</feature>
<feature type="transmembrane region" description="Helical" evidence="7">
    <location>
        <begin position="177"/>
        <end position="196"/>
    </location>
</feature>
<comment type="similarity">
    <text evidence="2 7">Belongs to the glycosyltransferase 4 family. MraY subfamily.</text>
</comment>
<dbReference type="GO" id="GO:0005886">
    <property type="term" value="C:plasma membrane"/>
    <property type="evidence" value="ECO:0007669"/>
    <property type="project" value="UniProtKB-SubCell"/>
</dbReference>
<evidence type="ECO:0000256" key="5">
    <source>
        <dbReference type="ARBA" id="ARBA00022989"/>
    </source>
</evidence>
<evidence type="ECO:0000256" key="6">
    <source>
        <dbReference type="ARBA" id="ARBA00023136"/>
    </source>
</evidence>
<keyword evidence="3 7" id="KW-0808">Transferase</keyword>
<dbReference type="GO" id="GO:0051992">
    <property type="term" value="F:UDP-N-acetylmuramoyl-L-alanyl-D-glutamyl-meso-2,6-diaminopimelyl-D-alanyl-D-alanine:undecaprenyl-phosphate transferase activity"/>
    <property type="evidence" value="ECO:0007669"/>
    <property type="project" value="RHEA"/>
</dbReference>
<keyword evidence="7" id="KW-0131">Cell cycle</keyword>
<evidence type="ECO:0000256" key="9">
    <source>
        <dbReference type="PIRSR" id="PIRSR600715-1"/>
    </source>
</evidence>
<dbReference type="GO" id="GO:0071555">
    <property type="term" value="P:cell wall organization"/>
    <property type="evidence" value="ECO:0007669"/>
    <property type="project" value="UniProtKB-KW"/>
</dbReference>
<dbReference type="PANTHER" id="PTHR22926">
    <property type="entry name" value="PHOSPHO-N-ACETYLMURAMOYL-PENTAPEPTIDE-TRANSFERASE"/>
    <property type="match status" value="1"/>
</dbReference>
<dbReference type="Pfam" id="PF10555">
    <property type="entry name" value="MraY_sig1"/>
    <property type="match status" value="1"/>
</dbReference>
<keyword evidence="7" id="KW-0133">Cell shape</keyword>
<evidence type="ECO:0000313" key="10">
    <source>
        <dbReference type="EMBL" id="OGG46403.1"/>
    </source>
</evidence>
<feature type="binding site" evidence="9">
    <location>
        <position position="275"/>
    </location>
    <ligand>
        <name>Mg(2+)</name>
        <dbReference type="ChEBI" id="CHEBI:18420"/>
    </ligand>
</feature>
<keyword evidence="7" id="KW-0132">Cell division</keyword>
<dbReference type="AlphaFoldDB" id="A0A1F6CB76"/>
<comment type="pathway">
    <text evidence="7">Cell wall biogenesis; peptidoglycan biosynthesis.</text>
</comment>
<dbReference type="EC" id="2.7.8.13" evidence="7 8"/>
<keyword evidence="6 7" id="KW-0472">Membrane</keyword>
<comment type="cofactor">
    <cofactor evidence="7 9">
        <name>Mg(2+)</name>
        <dbReference type="ChEBI" id="CHEBI:18420"/>
    </cofactor>
</comment>
<feature type="transmembrane region" description="Helical" evidence="7">
    <location>
        <begin position="76"/>
        <end position="93"/>
    </location>
</feature>
<evidence type="ECO:0000256" key="4">
    <source>
        <dbReference type="ARBA" id="ARBA00022692"/>
    </source>
</evidence>
<organism evidence="10 11">
    <name type="scientific">Handelsmanbacteria sp. (strain RIFCSPLOWO2_12_FULL_64_10)</name>
    <dbReference type="NCBI Taxonomy" id="1817868"/>
    <lineage>
        <taxon>Bacteria</taxon>
        <taxon>Candidatus Handelsmaniibacteriota</taxon>
    </lineage>
</organism>
<feature type="transmembrane region" description="Helical" evidence="7">
    <location>
        <begin position="99"/>
        <end position="117"/>
    </location>
</feature>
<keyword evidence="5 7" id="KW-1133">Transmembrane helix</keyword>
<comment type="subcellular location">
    <subcellularLocation>
        <location evidence="7">Cell membrane</location>
        <topology evidence="7">Multi-pass membrane protein</topology>
    </subcellularLocation>
    <subcellularLocation>
        <location evidence="1">Membrane</location>
        <topology evidence="1">Multi-pass membrane protein</topology>
    </subcellularLocation>
</comment>
<comment type="caution">
    <text evidence="10">The sequence shown here is derived from an EMBL/GenBank/DDBJ whole genome shotgun (WGS) entry which is preliminary data.</text>
</comment>
<dbReference type="PROSITE" id="PS01347">
    <property type="entry name" value="MRAY_1"/>
    <property type="match status" value="1"/>
</dbReference>
<dbReference type="Proteomes" id="UP000178606">
    <property type="component" value="Unassembled WGS sequence"/>
</dbReference>
<keyword evidence="4 7" id="KW-0812">Transmembrane</keyword>
<keyword evidence="7" id="KW-1003">Cell membrane</keyword>
<accession>A0A1F6CB76</accession>
<dbReference type="GO" id="GO:0009252">
    <property type="term" value="P:peptidoglycan biosynthetic process"/>
    <property type="evidence" value="ECO:0007669"/>
    <property type="project" value="UniProtKB-UniRule"/>
</dbReference>
<feature type="transmembrane region" description="Helical" evidence="7">
    <location>
        <begin position="138"/>
        <end position="157"/>
    </location>
</feature>
<dbReference type="HAMAP" id="MF_00038">
    <property type="entry name" value="MraY"/>
    <property type="match status" value="1"/>
</dbReference>
<dbReference type="GO" id="GO:0008963">
    <property type="term" value="F:phospho-N-acetylmuramoyl-pentapeptide-transferase activity"/>
    <property type="evidence" value="ECO:0007669"/>
    <property type="project" value="UniProtKB-UniRule"/>
</dbReference>
<dbReference type="UniPathway" id="UPA00219"/>
<keyword evidence="7 9" id="KW-0460">Magnesium</keyword>
<keyword evidence="7" id="KW-0961">Cell wall biogenesis/degradation</keyword>
<dbReference type="InterPro" id="IPR018480">
    <property type="entry name" value="PNAcMuramoyl-5peptid_Trfase_CS"/>
</dbReference>
<dbReference type="NCBIfam" id="TIGR00445">
    <property type="entry name" value="mraY"/>
    <property type="match status" value="1"/>
</dbReference>
<evidence type="ECO:0000256" key="1">
    <source>
        <dbReference type="ARBA" id="ARBA00004141"/>
    </source>
</evidence>
<dbReference type="GO" id="GO:0008360">
    <property type="term" value="P:regulation of cell shape"/>
    <property type="evidence" value="ECO:0007669"/>
    <property type="project" value="UniProtKB-KW"/>
</dbReference>
<proteinExistence type="inferred from homology"/>
<feature type="transmembrane region" description="Helical" evidence="7">
    <location>
        <begin position="25"/>
        <end position="44"/>
    </location>
</feature>
<dbReference type="PANTHER" id="PTHR22926:SF5">
    <property type="entry name" value="PHOSPHO-N-ACETYLMURAMOYL-PENTAPEPTIDE-TRANSFERASE HOMOLOG"/>
    <property type="match status" value="1"/>
</dbReference>
<name>A0A1F6CB76_HANXR</name>
<sequence length="369" mass="40195">MLFYLFHALHTSSETFSFLRLIDYLTFRAIAAALTAFLLTMLLGRRIIEALYRGGMRDVIRDYGGLSNEGKGGTPTMGGLIILLSVLAGVTLWCDLFNPFIPLLLTAFLWFGGIGAADDYLKCRHQDSDRGLSQRTKSLAQGGFGLLLGVVCLYAPFSPIPHHLASKLYLPMLKTPVMDLSWAYVPFIALTVYAIANSVNFADGLDGLAIVPVAFAAVVYGVFAYVIGNTIYSKHLLFFYLHGSGEVAIVCAAIFGAGVGFLWYNAYPAETFMGDTGSQALGGVLGTVAVLLKSEVLFLIVGGIFVAQAFSVLIQEKIGINWIGRRIFYRAPPHYTFLYRGIGETKVVVRFWIASGLLALIGLATLKIR</sequence>